<dbReference type="AlphaFoldDB" id="A0A1J9QJ79"/>
<dbReference type="OrthoDB" id="4937900at2759"/>
<dbReference type="PANTHER" id="PTHR47784:SF5">
    <property type="entry name" value="STEROL UPTAKE CONTROL PROTEIN 2"/>
    <property type="match status" value="1"/>
</dbReference>
<evidence type="ECO:0008006" key="4">
    <source>
        <dbReference type="Google" id="ProtNLM"/>
    </source>
</evidence>
<accession>A0A1J9QJ79</accession>
<proteinExistence type="predicted"/>
<feature type="compositionally biased region" description="Polar residues" evidence="1">
    <location>
        <begin position="30"/>
        <end position="39"/>
    </location>
</feature>
<evidence type="ECO:0000313" key="2">
    <source>
        <dbReference type="EMBL" id="OJD28513.1"/>
    </source>
</evidence>
<gene>
    <name evidence="2" type="ORF">ACJ73_00077</name>
</gene>
<comment type="caution">
    <text evidence="2">The sequence shown here is derived from an EMBL/GenBank/DDBJ whole genome shotgun (WGS) entry which is preliminary data.</text>
</comment>
<reference evidence="2 3" key="1">
    <citation type="submission" date="2015-08" db="EMBL/GenBank/DDBJ databases">
        <title>Emmonsia species relationships and genome sequence.</title>
        <authorList>
            <person name="Cuomo C.A."/>
            <person name="Schwartz I.S."/>
            <person name="Kenyon C."/>
            <person name="De Hoog G.S."/>
            <person name="Govender N.P."/>
            <person name="Botha A."/>
            <person name="Moreno L."/>
            <person name="De Vries M."/>
            <person name="Munoz J.F."/>
            <person name="Stielow J.B."/>
        </authorList>
    </citation>
    <scope>NUCLEOTIDE SEQUENCE [LARGE SCALE GENOMIC DNA]</scope>
    <source>
        <strain evidence="2 3">EI222</strain>
    </source>
</reference>
<name>A0A1J9QJ79_9EURO</name>
<evidence type="ECO:0000256" key="1">
    <source>
        <dbReference type="SAM" id="MobiDB-lite"/>
    </source>
</evidence>
<protein>
    <recommendedName>
        <fullName evidence="4">Transcription factor domain-containing protein</fullName>
    </recommendedName>
</protein>
<dbReference type="GO" id="GO:0001228">
    <property type="term" value="F:DNA-binding transcription activator activity, RNA polymerase II-specific"/>
    <property type="evidence" value="ECO:0007669"/>
    <property type="project" value="TreeGrafter"/>
</dbReference>
<evidence type="ECO:0000313" key="3">
    <source>
        <dbReference type="Proteomes" id="UP000242791"/>
    </source>
</evidence>
<dbReference type="Pfam" id="PF11951">
    <property type="entry name" value="Fungal_trans_2"/>
    <property type="match status" value="1"/>
</dbReference>
<keyword evidence="3" id="KW-1185">Reference proteome</keyword>
<dbReference type="Proteomes" id="UP000242791">
    <property type="component" value="Unassembled WGS sequence"/>
</dbReference>
<organism evidence="2 3">
    <name type="scientific">Blastomyces percursus</name>
    <dbReference type="NCBI Taxonomy" id="1658174"/>
    <lineage>
        <taxon>Eukaryota</taxon>
        <taxon>Fungi</taxon>
        <taxon>Dikarya</taxon>
        <taxon>Ascomycota</taxon>
        <taxon>Pezizomycotina</taxon>
        <taxon>Eurotiomycetes</taxon>
        <taxon>Eurotiomycetidae</taxon>
        <taxon>Onygenales</taxon>
        <taxon>Ajellomycetaceae</taxon>
        <taxon>Blastomyces</taxon>
    </lineage>
</organism>
<dbReference type="VEuPathDB" id="FungiDB:ACJ73_00077"/>
<sequence length="197" mass="21546">MARTLSIFQPITLDTTASKPPSQPPDSFLNIPNRNGSSGQPPPLIPIHAATRAPAPAPPLALAPVADPNLEELELMMNWYNTDIHPFSTNLEYNAVWRKAFQRESLTHPFLMHGILALSALELGRRQGCNAANVNQRPYTAIALGHHSRTVALSQPGLKIISEENSKAYVSTLNSSYHLCIRDSTTSLGSEEQLPAY</sequence>
<dbReference type="PANTHER" id="PTHR47784">
    <property type="entry name" value="STEROL UPTAKE CONTROL PROTEIN 2"/>
    <property type="match status" value="1"/>
</dbReference>
<dbReference type="InterPro" id="IPR021858">
    <property type="entry name" value="Fun_TF"/>
</dbReference>
<feature type="region of interest" description="Disordered" evidence="1">
    <location>
        <begin position="12"/>
        <end position="50"/>
    </location>
</feature>
<dbReference type="STRING" id="1658174.A0A1J9QJ79"/>
<dbReference type="InterPro" id="IPR053157">
    <property type="entry name" value="Sterol_Uptake_Regulator"/>
</dbReference>
<dbReference type="EMBL" id="LGTZ01000004">
    <property type="protein sequence ID" value="OJD28513.1"/>
    <property type="molecule type" value="Genomic_DNA"/>
</dbReference>